<dbReference type="AlphaFoldDB" id="A0AA95BQ94"/>
<dbReference type="InterPro" id="IPR006059">
    <property type="entry name" value="SBP"/>
</dbReference>
<evidence type="ECO:0000256" key="4">
    <source>
        <dbReference type="SAM" id="SignalP"/>
    </source>
</evidence>
<keyword evidence="2" id="KW-0813">Transport</keyword>
<evidence type="ECO:0000313" key="5">
    <source>
        <dbReference type="EMBL" id="UUX59005.1"/>
    </source>
</evidence>
<dbReference type="InterPro" id="IPR006311">
    <property type="entry name" value="TAT_signal"/>
</dbReference>
<feature type="chain" id="PRO_5041729016" evidence="4">
    <location>
        <begin position="26"/>
        <end position="434"/>
    </location>
</feature>
<evidence type="ECO:0000256" key="2">
    <source>
        <dbReference type="ARBA" id="ARBA00022448"/>
    </source>
</evidence>
<dbReference type="PANTHER" id="PTHR43649:SF14">
    <property type="entry name" value="BLR3389 PROTEIN"/>
    <property type="match status" value="1"/>
</dbReference>
<dbReference type="GO" id="GO:0055085">
    <property type="term" value="P:transmembrane transport"/>
    <property type="evidence" value="ECO:0007669"/>
    <property type="project" value="InterPro"/>
</dbReference>
<dbReference type="InterPro" id="IPR050490">
    <property type="entry name" value="Bact_solute-bd_prot1"/>
</dbReference>
<organism evidence="5 6">
    <name type="scientific">Glutamicibacter halophytocola</name>
    <dbReference type="NCBI Taxonomy" id="1933880"/>
    <lineage>
        <taxon>Bacteria</taxon>
        <taxon>Bacillati</taxon>
        <taxon>Actinomycetota</taxon>
        <taxon>Actinomycetes</taxon>
        <taxon>Micrococcales</taxon>
        <taxon>Micrococcaceae</taxon>
        <taxon>Glutamicibacter</taxon>
    </lineage>
</organism>
<dbReference type="PROSITE" id="PS51318">
    <property type="entry name" value="TAT"/>
    <property type="match status" value="1"/>
</dbReference>
<dbReference type="SUPFAM" id="SSF53850">
    <property type="entry name" value="Periplasmic binding protein-like II"/>
    <property type="match status" value="1"/>
</dbReference>
<dbReference type="Gene3D" id="3.40.190.10">
    <property type="entry name" value="Periplasmic binding protein-like II"/>
    <property type="match status" value="3"/>
</dbReference>
<dbReference type="PROSITE" id="PS01037">
    <property type="entry name" value="SBP_BACTERIAL_1"/>
    <property type="match status" value="1"/>
</dbReference>
<gene>
    <name evidence="5" type="ORF">NUH22_17190</name>
</gene>
<dbReference type="Pfam" id="PF01547">
    <property type="entry name" value="SBP_bac_1"/>
    <property type="match status" value="1"/>
</dbReference>
<dbReference type="InterPro" id="IPR006061">
    <property type="entry name" value="SBP_1_CS"/>
</dbReference>
<evidence type="ECO:0000313" key="6">
    <source>
        <dbReference type="Proteomes" id="UP001060018"/>
    </source>
</evidence>
<protein>
    <submittedName>
        <fullName evidence="5">Sugar ABC transporter substrate-binding protein</fullName>
    </submittedName>
</protein>
<feature type="signal peptide" evidence="4">
    <location>
        <begin position="1"/>
        <end position="25"/>
    </location>
</feature>
<dbReference type="Proteomes" id="UP001060018">
    <property type="component" value="Chromosome"/>
</dbReference>
<name>A0AA95BQ94_9MICC</name>
<evidence type="ECO:0000256" key="1">
    <source>
        <dbReference type="ARBA" id="ARBA00008520"/>
    </source>
</evidence>
<dbReference type="PROSITE" id="PS51257">
    <property type="entry name" value="PROKAR_LIPOPROTEIN"/>
    <property type="match status" value="1"/>
</dbReference>
<evidence type="ECO:0000256" key="3">
    <source>
        <dbReference type="ARBA" id="ARBA00022729"/>
    </source>
</evidence>
<reference evidence="5" key="1">
    <citation type="journal article" date="2022" name="Pest Manag. Sci.">
        <title>Glutamicibacter halophytocola-mediated host fitness of potato tuber moth on Solanaceae crops.</title>
        <authorList>
            <person name="Wang W."/>
            <person name="Xiao G."/>
            <person name="Du G."/>
            <person name="Chang L."/>
            <person name="Yang Y."/>
            <person name="Ye J."/>
            <person name="Chen B."/>
        </authorList>
    </citation>
    <scope>NUCLEOTIDE SEQUENCE</scope>
    <source>
        <strain evidence="5">S2</strain>
    </source>
</reference>
<sequence>MSSKTSRRLLTGTALALSATLGLTACGGSQDPSEAAAEGGELTIWAWEPTLDAVVDAYEAEHPEVKIDLVNVGTGNDQYTALQNAISAGSGGPDLAQIEYFAMGQFELGESLAELNEFGADQLASQFATGPWEGMSTDGSVYGLPMDSGPMAMFYNQSLFEKHNIQVPKTWEEYAAAARKLHQADPKAYMVNDTGDAGFITSLIWQAGGKPFNTQGTEVGIDLADEGSKKVAQLWQPLLDDELVAPITSWSDQWYQGLGDGTIASLVTGAWMPANLESGVPDGSGDWRVAPMPQWEDGTMATAENGGSGLSIMENSEKAALAYDFLQFATVGEGADLRIEQGAFPATTKDLEDEKFLNRKFDYFGGQQINKVLSESSASVIEGWSYLPFQAYANSIFNDTVGKAYIGDTTLGDGLAGWQDALKGYATDQGFTAK</sequence>
<dbReference type="EMBL" id="CP102487">
    <property type="protein sequence ID" value="UUX59005.1"/>
    <property type="molecule type" value="Genomic_DNA"/>
</dbReference>
<keyword evidence="3 4" id="KW-0732">Signal</keyword>
<comment type="similarity">
    <text evidence="1">Belongs to the bacterial solute-binding protein 1 family.</text>
</comment>
<proteinExistence type="inferred from homology"/>
<accession>A0AA95BQ94</accession>
<dbReference type="PANTHER" id="PTHR43649">
    <property type="entry name" value="ARABINOSE-BINDING PROTEIN-RELATED"/>
    <property type="match status" value="1"/>
</dbReference>
<dbReference type="RefSeq" id="WP_195182079.1">
    <property type="nucleotide sequence ID" value="NZ_CP102487.1"/>
</dbReference>
<dbReference type="CDD" id="cd13585">
    <property type="entry name" value="PBP2_TMBP_like"/>
    <property type="match status" value="1"/>
</dbReference>